<evidence type="ECO:0000256" key="2">
    <source>
        <dbReference type="SAM" id="SignalP"/>
    </source>
</evidence>
<feature type="region of interest" description="Disordered" evidence="1">
    <location>
        <begin position="294"/>
        <end position="359"/>
    </location>
</feature>
<feature type="signal peptide" evidence="2">
    <location>
        <begin position="1"/>
        <end position="16"/>
    </location>
</feature>
<protein>
    <submittedName>
        <fullName evidence="4">Uncharacterized protein</fullName>
    </submittedName>
</protein>
<feature type="compositionally biased region" description="Low complexity" evidence="1">
    <location>
        <begin position="342"/>
        <end position="359"/>
    </location>
</feature>
<geneLocation type="plasmid" evidence="4">
    <name>II</name>
</geneLocation>
<evidence type="ECO:0000313" key="5">
    <source>
        <dbReference type="Proteomes" id="UP000255168"/>
    </source>
</evidence>
<accession>A0A375HX01</accession>
<geneLocation type="plasmid" evidence="5">
    <name>ii</name>
</geneLocation>
<keyword evidence="2" id="KW-0732">Signal</keyword>
<evidence type="ECO:0000256" key="1">
    <source>
        <dbReference type="SAM" id="MobiDB-lite"/>
    </source>
</evidence>
<feature type="compositionally biased region" description="Basic and acidic residues" evidence="1">
    <location>
        <begin position="321"/>
        <end position="332"/>
    </location>
</feature>
<gene>
    <name evidence="3" type="ORF">CBM2605_B10129</name>
    <name evidence="4" type="ORF">CBM2607_MP21901</name>
</gene>
<keyword evidence="4" id="KW-0614">Plasmid</keyword>
<evidence type="ECO:0000313" key="3">
    <source>
        <dbReference type="EMBL" id="SOZ37912.1"/>
    </source>
</evidence>
<organism evidence="4 5">
    <name type="scientific">Cupriavidus neocaledonicus</name>
    <dbReference type="NCBI Taxonomy" id="1040979"/>
    <lineage>
        <taxon>Bacteria</taxon>
        <taxon>Pseudomonadati</taxon>
        <taxon>Pseudomonadota</taxon>
        <taxon>Betaproteobacteria</taxon>
        <taxon>Burkholderiales</taxon>
        <taxon>Burkholderiaceae</taxon>
        <taxon>Cupriavidus</taxon>
    </lineage>
</organism>
<dbReference type="EMBL" id="LT984807">
    <property type="protein sequence ID" value="SPD61237.1"/>
    <property type="molecule type" value="Genomic_DNA"/>
</dbReference>
<dbReference type="Proteomes" id="UP000256710">
    <property type="component" value="Unassembled WGS sequence"/>
</dbReference>
<evidence type="ECO:0000313" key="6">
    <source>
        <dbReference type="Proteomes" id="UP000256710"/>
    </source>
</evidence>
<sequence length="359" mass="36806">MTMAPWSACWIAVAMASRNDATSATLWSAGVTTSTASPPSPAPASACSAATVSAGAVLRPHGSDSTRAALPARFIMSVIMKRCSSPQTTICAASMPSGRPASAATPARRLAVASSSVSSAIRFSNCLGNCSRDSGHRRVPAPPARITGCTTGNAAQCAALSPSPCSAAWISPLTGGGVWFSSRVRIRIMPPGVSAVPSVPRVAPGPAQPLPALRRSRRNGYARQRSLTAVTGMPASLGRRPGAICSIPHTLLAPPRRAARMRAAVARDRARSVGERTDGHGHRRCNTVGRAGAAPAIAARRHARTAEERHGAGGGNDGYDGDNRAEDSDHGNHGHRPRRLPLRAPVAPPGQAGAALAAP</sequence>
<feature type="chain" id="PRO_5016937044" evidence="2">
    <location>
        <begin position="17"/>
        <end position="359"/>
    </location>
</feature>
<evidence type="ECO:0000313" key="4">
    <source>
        <dbReference type="EMBL" id="SPD61237.1"/>
    </source>
</evidence>
<proteinExistence type="predicted"/>
<name>A0A375HX01_9BURK</name>
<dbReference type="Proteomes" id="UP000255168">
    <property type="component" value="Plasmid II"/>
</dbReference>
<dbReference type="AlphaFoldDB" id="A0A375HX01"/>
<dbReference type="EMBL" id="OFTC01000032">
    <property type="protein sequence ID" value="SOZ37912.1"/>
    <property type="molecule type" value="Genomic_DNA"/>
</dbReference>
<reference evidence="5 6" key="1">
    <citation type="submission" date="2018-01" db="EMBL/GenBank/DDBJ databases">
        <authorList>
            <person name="Clerissi C."/>
        </authorList>
    </citation>
    <scope>NUCLEOTIDE SEQUENCE [LARGE SCALE GENOMIC DNA]</scope>
    <source>
        <strain evidence="3">Cupriavidus taiwanensis STM 6082</strain>
        <strain evidence="4">Cupriavidus taiwanensis STM 6160</strain>
        <plasmid evidence="5">ii</plasmid>
        <plasmid evidence="4">II</plasmid>
    </source>
</reference>
<keyword evidence="6" id="KW-1185">Reference proteome</keyword>